<keyword evidence="3" id="KW-1185">Reference proteome</keyword>
<sequence>MTINEKKIVEFYTAISTCDSNKIRELYAPNVRFRDPAFGLLIGNDVTKMWKMLFANSKGKLNIVYSDITADDYIGSARWIATYTFSKTGRKVINEIHSQFHFKDGLIIKQTDSFDIWKWAKQAFGFRGFLFGWTGYMQNKIQEKALLSLRNYRDK</sequence>
<accession>A0ABR7JC60</accession>
<comment type="caution">
    <text evidence="2">The sequence shown here is derived from an EMBL/GenBank/DDBJ whole genome shotgun (WGS) entry which is preliminary data.</text>
</comment>
<evidence type="ECO:0000313" key="2">
    <source>
        <dbReference type="EMBL" id="MBC5842782.1"/>
    </source>
</evidence>
<dbReference type="SUPFAM" id="SSF54427">
    <property type="entry name" value="NTF2-like"/>
    <property type="match status" value="1"/>
</dbReference>
<protein>
    <submittedName>
        <fullName evidence="2">Nuclear transport factor 2 family protein</fullName>
    </submittedName>
</protein>
<dbReference type="EMBL" id="JACRUJ010000006">
    <property type="protein sequence ID" value="MBC5842782.1"/>
    <property type="molecule type" value="Genomic_DNA"/>
</dbReference>
<dbReference type="InterPro" id="IPR037401">
    <property type="entry name" value="SnoaL-like"/>
</dbReference>
<gene>
    <name evidence="2" type="ORF">H8R23_15315</name>
</gene>
<reference evidence="2 3" key="1">
    <citation type="submission" date="2020-08" db="EMBL/GenBank/DDBJ databases">
        <title>Description of novel Flavobacterium F-380 isolate.</title>
        <authorList>
            <person name="Saticioglu I.B."/>
            <person name="Duman M."/>
            <person name="Altun S."/>
        </authorList>
    </citation>
    <scope>NUCLEOTIDE SEQUENCE [LARGE SCALE GENOMIC DNA]</scope>
    <source>
        <strain evidence="2 3">F-380</strain>
    </source>
</reference>
<dbReference type="InterPro" id="IPR032710">
    <property type="entry name" value="NTF2-like_dom_sf"/>
</dbReference>
<name>A0ABR7JC60_9FLAO</name>
<feature type="domain" description="SnoaL-like" evidence="1">
    <location>
        <begin position="9"/>
        <end position="108"/>
    </location>
</feature>
<dbReference type="Gene3D" id="3.10.450.50">
    <property type="match status" value="1"/>
</dbReference>
<proteinExistence type="predicted"/>
<evidence type="ECO:0000259" key="1">
    <source>
        <dbReference type="Pfam" id="PF12680"/>
    </source>
</evidence>
<dbReference type="Pfam" id="PF12680">
    <property type="entry name" value="SnoaL_2"/>
    <property type="match status" value="1"/>
</dbReference>
<organism evidence="2 3">
    <name type="scientific">Flavobacterium kayseriense</name>
    <dbReference type="NCBI Taxonomy" id="2764714"/>
    <lineage>
        <taxon>Bacteria</taxon>
        <taxon>Pseudomonadati</taxon>
        <taxon>Bacteroidota</taxon>
        <taxon>Flavobacteriia</taxon>
        <taxon>Flavobacteriales</taxon>
        <taxon>Flavobacteriaceae</taxon>
        <taxon>Flavobacterium</taxon>
    </lineage>
</organism>
<evidence type="ECO:0000313" key="3">
    <source>
        <dbReference type="Proteomes" id="UP000629963"/>
    </source>
</evidence>
<dbReference type="RefSeq" id="WP_187011277.1">
    <property type="nucleotide sequence ID" value="NZ_JACRUI010000006.1"/>
</dbReference>
<dbReference type="Proteomes" id="UP000629963">
    <property type="component" value="Unassembled WGS sequence"/>
</dbReference>